<evidence type="ECO:0000256" key="2">
    <source>
        <dbReference type="ARBA" id="ARBA00004123"/>
    </source>
</evidence>
<dbReference type="GO" id="GO:0005634">
    <property type="term" value="C:nucleus"/>
    <property type="evidence" value="ECO:0007669"/>
    <property type="project" value="UniProtKB-SubCell"/>
</dbReference>
<comment type="cofactor">
    <cofactor evidence="1">
        <name>a divalent metal cation</name>
        <dbReference type="ChEBI" id="CHEBI:60240"/>
    </cofactor>
</comment>
<evidence type="ECO:0000256" key="6">
    <source>
        <dbReference type="ARBA" id="ARBA00022801"/>
    </source>
</evidence>
<keyword evidence="6" id="KW-0378">Hydrolase</keyword>
<dbReference type="Pfam" id="PF13359">
    <property type="entry name" value="DDE_Tnp_4"/>
    <property type="match status" value="1"/>
</dbReference>
<evidence type="ECO:0000259" key="8">
    <source>
        <dbReference type="Pfam" id="PF13359"/>
    </source>
</evidence>
<dbReference type="Proteomes" id="UP001591681">
    <property type="component" value="Unassembled WGS sequence"/>
</dbReference>
<keyword evidence="7" id="KW-0539">Nucleus</keyword>
<dbReference type="GO" id="GO:0016787">
    <property type="term" value="F:hydrolase activity"/>
    <property type="evidence" value="ECO:0007669"/>
    <property type="project" value="UniProtKB-KW"/>
</dbReference>
<dbReference type="InterPro" id="IPR027806">
    <property type="entry name" value="HARBI1_dom"/>
</dbReference>
<dbReference type="AlphaFoldDB" id="A0ABD1KZF4"/>
<comment type="subcellular location">
    <subcellularLocation>
        <location evidence="2">Nucleus</location>
    </subcellularLocation>
</comment>
<dbReference type="GO" id="GO:0046872">
    <property type="term" value="F:metal ion binding"/>
    <property type="evidence" value="ECO:0007669"/>
    <property type="project" value="UniProtKB-KW"/>
</dbReference>
<sequence>MEQYMPVPDTLEWRKIAAGFAKLAFPNCIGAMDGKHVVIEAPPNSGSVYYNYKGTFSIVLLAVVDARYCFRLVDIGAYGRNSDGGTLSASAFGTALRQNTLGIPEDTILPGAEHLGPMPYVFVADEAFPLRRNIMRPYPGYNIGERKVFNNRLSHVRRMVECAFGILASQWRVYRRVLCVSPEVAEGVVKATCMLHNFMRWDTSIATALPSEAATSESSEGLQHAPRLGANNAGREAVAVREKFAQYFMTEAGQVPWQDTI</sequence>
<protein>
    <recommendedName>
        <fullName evidence="8">DDE Tnp4 domain-containing protein</fullName>
    </recommendedName>
</protein>
<organism evidence="9 10">
    <name type="scientific">Coilia grayii</name>
    <name type="common">Gray's grenadier anchovy</name>
    <dbReference type="NCBI Taxonomy" id="363190"/>
    <lineage>
        <taxon>Eukaryota</taxon>
        <taxon>Metazoa</taxon>
        <taxon>Chordata</taxon>
        <taxon>Craniata</taxon>
        <taxon>Vertebrata</taxon>
        <taxon>Euteleostomi</taxon>
        <taxon>Actinopterygii</taxon>
        <taxon>Neopterygii</taxon>
        <taxon>Teleostei</taxon>
        <taxon>Clupei</taxon>
        <taxon>Clupeiformes</taxon>
        <taxon>Clupeoidei</taxon>
        <taxon>Engraulidae</taxon>
        <taxon>Coilinae</taxon>
        <taxon>Coilia</taxon>
    </lineage>
</organism>
<evidence type="ECO:0000256" key="1">
    <source>
        <dbReference type="ARBA" id="ARBA00001968"/>
    </source>
</evidence>
<feature type="domain" description="DDE Tnp4" evidence="8">
    <location>
        <begin position="32"/>
        <end position="197"/>
    </location>
</feature>
<proteinExistence type="inferred from homology"/>
<evidence type="ECO:0000256" key="3">
    <source>
        <dbReference type="ARBA" id="ARBA00006958"/>
    </source>
</evidence>
<keyword evidence="5" id="KW-0479">Metal-binding</keyword>
<evidence type="ECO:0000256" key="4">
    <source>
        <dbReference type="ARBA" id="ARBA00022722"/>
    </source>
</evidence>
<dbReference type="InterPro" id="IPR045249">
    <property type="entry name" value="HARBI1-like"/>
</dbReference>
<evidence type="ECO:0000256" key="7">
    <source>
        <dbReference type="ARBA" id="ARBA00023242"/>
    </source>
</evidence>
<evidence type="ECO:0000256" key="5">
    <source>
        <dbReference type="ARBA" id="ARBA00022723"/>
    </source>
</evidence>
<dbReference type="PANTHER" id="PTHR22930:SF279">
    <property type="entry name" value="SIMILAR TO ENSANGP00000010363"/>
    <property type="match status" value="1"/>
</dbReference>
<reference evidence="9 10" key="1">
    <citation type="submission" date="2024-09" db="EMBL/GenBank/DDBJ databases">
        <title>A chromosome-level genome assembly of Gray's grenadier anchovy, Coilia grayii.</title>
        <authorList>
            <person name="Fu Z."/>
        </authorList>
    </citation>
    <scope>NUCLEOTIDE SEQUENCE [LARGE SCALE GENOMIC DNA]</scope>
    <source>
        <strain evidence="9">G4</strain>
        <tissue evidence="9">Muscle</tissue>
    </source>
</reference>
<dbReference type="GO" id="GO:0004518">
    <property type="term" value="F:nuclease activity"/>
    <property type="evidence" value="ECO:0007669"/>
    <property type="project" value="UniProtKB-KW"/>
</dbReference>
<comment type="similarity">
    <text evidence="3">Belongs to the HARBI1 family.</text>
</comment>
<accession>A0ABD1KZF4</accession>
<gene>
    <name evidence="9" type="ORF">ACEWY4_001239</name>
</gene>
<dbReference type="EMBL" id="JBHFQA010000001">
    <property type="protein sequence ID" value="KAL2104371.1"/>
    <property type="molecule type" value="Genomic_DNA"/>
</dbReference>
<name>A0ABD1KZF4_9TELE</name>
<evidence type="ECO:0000313" key="9">
    <source>
        <dbReference type="EMBL" id="KAL2104371.1"/>
    </source>
</evidence>
<evidence type="ECO:0000313" key="10">
    <source>
        <dbReference type="Proteomes" id="UP001591681"/>
    </source>
</evidence>
<keyword evidence="10" id="KW-1185">Reference proteome</keyword>
<dbReference type="PANTHER" id="PTHR22930">
    <property type="match status" value="1"/>
</dbReference>
<comment type="caution">
    <text evidence="9">The sequence shown here is derived from an EMBL/GenBank/DDBJ whole genome shotgun (WGS) entry which is preliminary data.</text>
</comment>
<keyword evidence="4" id="KW-0540">Nuclease</keyword>